<name>A0A9D3NSS9_9TELE</name>
<gene>
    <name evidence="2" type="ORF">KOW79_006970</name>
</gene>
<sequence length="177" mass="20092">MARHRGSFELQMILKLRNSESEIRKGVDDWSRSIVIRLQAQPCGRDKRAKISAEMRRRKALEEHRAAWKVAAFFLCAGFQSSRVIYLSAERKTQSCARDYAEEPLKTFNQRPTLSDAELAITSQTEICVSLPATLLRYVHTNRKREARIPGSGSSRELGAGISGADDKHRPLFQAFK</sequence>
<protein>
    <submittedName>
        <fullName evidence="2">Uncharacterized protein</fullName>
    </submittedName>
</protein>
<comment type="caution">
    <text evidence="2">The sequence shown here is derived from an EMBL/GenBank/DDBJ whole genome shotgun (WGS) entry which is preliminary data.</text>
</comment>
<proteinExistence type="predicted"/>
<evidence type="ECO:0000313" key="2">
    <source>
        <dbReference type="EMBL" id="KAG7328796.1"/>
    </source>
</evidence>
<dbReference type="EMBL" id="JAHKSW010000008">
    <property type="protein sequence ID" value="KAG7328796.1"/>
    <property type="molecule type" value="Genomic_DNA"/>
</dbReference>
<accession>A0A9D3NSS9</accession>
<feature type="region of interest" description="Disordered" evidence="1">
    <location>
        <begin position="146"/>
        <end position="166"/>
    </location>
</feature>
<evidence type="ECO:0000313" key="3">
    <source>
        <dbReference type="Proteomes" id="UP000824219"/>
    </source>
</evidence>
<dbReference type="AlphaFoldDB" id="A0A9D3NSS9"/>
<evidence type="ECO:0000256" key="1">
    <source>
        <dbReference type="SAM" id="MobiDB-lite"/>
    </source>
</evidence>
<dbReference type="Proteomes" id="UP000824219">
    <property type="component" value="Linkage Group LG08"/>
</dbReference>
<reference evidence="2 3" key="1">
    <citation type="submission" date="2021-06" db="EMBL/GenBank/DDBJ databases">
        <title>Chromosome-level genome assembly of the red-tail catfish (Hemibagrus wyckioides).</title>
        <authorList>
            <person name="Shao F."/>
        </authorList>
    </citation>
    <scope>NUCLEOTIDE SEQUENCE [LARGE SCALE GENOMIC DNA]</scope>
    <source>
        <strain evidence="2">EC202008001</strain>
        <tissue evidence="2">Blood</tissue>
    </source>
</reference>
<keyword evidence="3" id="KW-1185">Reference proteome</keyword>
<organism evidence="2 3">
    <name type="scientific">Hemibagrus wyckioides</name>
    <dbReference type="NCBI Taxonomy" id="337641"/>
    <lineage>
        <taxon>Eukaryota</taxon>
        <taxon>Metazoa</taxon>
        <taxon>Chordata</taxon>
        <taxon>Craniata</taxon>
        <taxon>Vertebrata</taxon>
        <taxon>Euteleostomi</taxon>
        <taxon>Actinopterygii</taxon>
        <taxon>Neopterygii</taxon>
        <taxon>Teleostei</taxon>
        <taxon>Ostariophysi</taxon>
        <taxon>Siluriformes</taxon>
        <taxon>Bagridae</taxon>
        <taxon>Hemibagrus</taxon>
    </lineage>
</organism>